<proteinExistence type="predicted"/>
<dbReference type="EMBL" id="FNFO01000004">
    <property type="protein sequence ID" value="SDL16579.1"/>
    <property type="molecule type" value="Genomic_DNA"/>
</dbReference>
<sequence>MDRKTFLGVIARYLIFSLLLLTAACYVGAFLLHALTEHGSERWWLVSLSGLGLFLIALRILEVVLGPVVQKSGVWQSPSAKRRYRIVAKIFDYLLPMLFGILISQAWEKDQRTALPLMGVFGIILVRKIREILQEER</sequence>
<dbReference type="AlphaFoldDB" id="A0A1G9HUE1"/>
<evidence type="ECO:0000313" key="2">
    <source>
        <dbReference type="EMBL" id="SDL16579.1"/>
    </source>
</evidence>
<keyword evidence="1" id="KW-1133">Transmembrane helix</keyword>
<gene>
    <name evidence="2" type="ORF">SAMN05421823_104544</name>
</gene>
<feature type="transmembrane region" description="Helical" evidence="1">
    <location>
        <begin position="44"/>
        <end position="69"/>
    </location>
</feature>
<evidence type="ECO:0000313" key="3">
    <source>
        <dbReference type="Proteomes" id="UP000198510"/>
    </source>
</evidence>
<evidence type="ECO:0000256" key="1">
    <source>
        <dbReference type="SAM" id="Phobius"/>
    </source>
</evidence>
<keyword evidence="1" id="KW-0812">Transmembrane</keyword>
<feature type="transmembrane region" description="Helical" evidence="1">
    <location>
        <begin position="90"/>
        <end position="107"/>
    </location>
</feature>
<keyword evidence="3" id="KW-1185">Reference proteome</keyword>
<organism evidence="2 3">
    <name type="scientific">Catalinimonas alkaloidigena</name>
    <dbReference type="NCBI Taxonomy" id="1075417"/>
    <lineage>
        <taxon>Bacteria</taxon>
        <taxon>Pseudomonadati</taxon>
        <taxon>Bacteroidota</taxon>
        <taxon>Cytophagia</taxon>
        <taxon>Cytophagales</taxon>
        <taxon>Catalimonadaceae</taxon>
        <taxon>Catalinimonas</taxon>
    </lineage>
</organism>
<reference evidence="2 3" key="1">
    <citation type="submission" date="2016-10" db="EMBL/GenBank/DDBJ databases">
        <authorList>
            <person name="de Groot N.N."/>
        </authorList>
    </citation>
    <scope>NUCLEOTIDE SEQUENCE [LARGE SCALE GENOMIC DNA]</scope>
    <source>
        <strain evidence="2 3">DSM 25186</strain>
    </source>
</reference>
<accession>A0A1G9HUE1</accession>
<dbReference type="RefSeq" id="WP_089682733.1">
    <property type="nucleotide sequence ID" value="NZ_FNFO01000004.1"/>
</dbReference>
<name>A0A1G9HUE1_9BACT</name>
<dbReference type="PROSITE" id="PS51257">
    <property type="entry name" value="PROKAR_LIPOPROTEIN"/>
    <property type="match status" value="1"/>
</dbReference>
<keyword evidence="1" id="KW-0472">Membrane</keyword>
<protein>
    <submittedName>
        <fullName evidence="2">Uncharacterized protein</fullName>
    </submittedName>
</protein>
<feature type="transmembrane region" description="Helical" evidence="1">
    <location>
        <begin position="12"/>
        <end position="32"/>
    </location>
</feature>
<dbReference type="OrthoDB" id="9816572at2"/>
<dbReference type="Proteomes" id="UP000198510">
    <property type="component" value="Unassembled WGS sequence"/>
</dbReference>